<protein>
    <submittedName>
        <fullName evidence="2">Uncharacterized protein</fullName>
    </submittedName>
</protein>
<dbReference type="EMBL" id="CM009753">
    <property type="protein sequence ID" value="PUZ55103.1"/>
    <property type="molecule type" value="Genomic_DNA"/>
</dbReference>
<gene>
    <name evidence="2" type="ORF">GQ55_5G184900</name>
</gene>
<keyword evidence="3" id="KW-1185">Reference proteome</keyword>
<feature type="compositionally biased region" description="Low complexity" evidence="1">
    <location>
        <begin position="50"/>
        <end position="65"/>
    </location>
</feature>
<sequence length="184" mass="20440">MAQISVHDSWIGFSLPRLPDIKSSFRPRHTSSAEHHSRTITPTSFPTPPGRLASSSLSSASLPGRAPHSSHPYAVLPPPHRAYRYLPSLGYPVLLITSSSIRSRLLLRRLLEVFAVRAPMYSFTCCFVAFAPPRVSRCRIVITTGPICGEILSKRIACGVEHLFCITFQELGPILDMDFAEYFT</sequence>
<proteinExistence type="predicted"/>
<evidence type="ECO:0000313" key="3">
    <source>
        <dbReference type="Proteomes" id="UP000244336"/>
    </source>
</evidence>
<name>A0A2T7DHR2_9POAL</name>
<evidence type="ECO:0000313" key="2">
    <source>
        <dbReference type="EMBL" id="PUZ55103.1"/>
    </source>
</evidence>
<evidence type="ECO:0000256" key="1">
    <source>
        <dbReference type="SAM" id="MobiDB-lite"/>
    </source>
</evidence>
<dbReference type="AlphaFoldDB" id="A0A2T7DHR2"/>
<dbReference type="Proteomes" id="UP000244336">
    <property type="component" value="Chromosome 5"/>
</dbReference>
<reference evidence="2 3" key="1">
    <citation type="submission" date="2018-04" db="EMBL/GenBank/DDBJ databases">
        <title>WGS assembly of Panicum hallii var. hallii HAL2.</title>
        <authorList>
            <person name="Lovell J."/>
            <person name="Jenkins J."/>
            <person name="Lowry D."/>
            <person name="Mamidi S."/>
            <person name="Sreedasyam A."/>
            <person name="Weng X."/>
            <person name="Barry K."/>
            <person name="Bonette J."/>
            <person name="Campitelli B."/>
            <person name="Daum C."/>
            <person name="Gordon S."/>
            <person name="Gould B."/>
            <person name="Lipzen A."/>
            <person name="MacQueen A."/>
            <person name="Palacio-Mejia J."/>
            <person name="Plott C."/>
            <person name="Shakirov E."/>
            <person name="Shu S."/>
            <person name="Yoshinaga Y."/>
            <person name="Zane M."/>
            <person name="Rokhsar D."/>
            <person name="Grimwood J."/>
            <person name="Schmutz J."/>
            <person name="Juenger T."/>
        </authorList>
    </citation>
    <scope>NUCLEOTIDE SEQUENCE [LARGE SCALE GENOMIC DNA]</scope>
    <source>
        <strain evidence="3">cv. HAL2</strain>
    </source>
</reference>
<organism evidence="2 3">
    <name type="scientific">Panicum hallii var. hallii</name>
    <dbReference type="NCBI Taxonomy" id="1504633"/>
    <lineage>
        <taxon>Eukaryota</taxon>
        <taxon>Viridiplantae</taxon>
        <taxon>Streptophyta</taxon>
        <taxon>Embryophyta</taxon>
        <taxon>Tracheophyta</taxon>
        <taxon>Spermatophyta</taxon>
        <taxon>Magnoliopsida</taxon>
        <taxon>Liliopsida</taxon>
        <taxon>Poales</taxon>
        <taxon>Poaceae</taxon>
        <taxon>PACMAD clade</taxon>
        <taxon>Panicoideae</taxon>
        <taxon>Panicodae</taxon>
        <taxon>Paniceae</taxon>
        <taxon>Panicinae</taxon>
        <taxon>Panicum</taxon>
        <taxon>Panicum sect. Panicum</taxon>
    </lineage>
</organism>
<accession>A0A2T7DHR2</accession>
<feature type="region of interest" description="Disordered" evidence="1">
    <location>
        <begin position="24"/>
        <end position="65"/>
    </location>
</feature>
<dbReference type="Gramene" id="PUZ55103">
    <property type="protein sequence ID" value="PUZ55103"/>
    <property type="gene ID" value="GQ55_5G184900"/>
</dbReference>